<dbReference type="EMBL" id="KV425900">
    <property type="protein sequence ID" value="KZW00497.1"/>
    <property type="molecule type" value="Genomic_DNA"/>
</dbReference>
<reference evidence="9 10" key="1">
    <citation type="journal article" date="2016" name="Mol. Biol. Evol.">
        <title>Comparative Genomics of Early-Diverging Mushroom-Forming Fungi Provides Insights into the Origins of Lignocellulose Decay Capabilities.</title>
        <authorList>
            <person name="Nagy L.G."/>
            <person name="Riley R."/>
            <person name="Tritt A."/>
            <person name="Adam C."/>
            <person name="Daum C."/>
            <person name="Floudas D."/>
            <person name="Sun H."/>
            <person name="Yadav J.S."/>
            <person name="Pangilinan J."/>
            <person name="Larsson K.H."/>
            <person name="Matsuura K."/>
            <person name="Barry K."/>
            <person name="Labutti K."/>
            <person name="Kuo R."/>
            <person name="Ohm R.A."/>
            <person name="Bhattacharya S.S."/>
            <person name="Shirouzu T."/>
            <person name="Yoshinaga Y."/>
            <person name="Martin F.M."/>
            <person name="Grigoriev I.V."/>
            <person name="Hibbett D.S."/>
        </authorList>
    </citation>
    <scope>NUCLEOTIDE SEQUENCE [LARGE SCALE GENOMIC DNA]</scope>
    <source>
        <strain evidence="9 10">HHB12029</strain>
    </source>
</reference>
<evidence type="ECO:0000313" key="10">
    <source>
        <dbReference type="Proteomes" id="UP000077266"/>
    </source>
</evidence>
<dbReference type="Gene3D" id="1.10.840.10">
    <property type="entry name" value="Ras guanine-nucleotide exchange factors catalytic domain"/>
    <property type="match status" value="2"/>
</dbReference>
<dbReference type="AlphaFoldDB" id="A0A165NBD6"/>
<dbReference type="Gene3D" id="2.30.30.40">
    <property type="entry name" value="SH3 Domains"/>
    <property type="match status" value="1"/>
</dbReference>
<dbReference type="PANTHER" id="PTHR23113">
    <property type="entry name" value="GUANINE NUCLEOTIDE EXCHANGE FACTOR"/>
    <property type="match status" value="1"/>
</dbReference>
<feature type="compositionally biased region" description="Polar residues" evidence="5">
    <location>
        <begin position="327"/>
        <end position="342"/>
    </location>
</feature>
<evidence type="ECO:0000256" key="5">
    <source>
        <dbReference type="SAM" id="MobiDB-lite"/>
    </source>
</evidence>
<evidence type="ECO:0000313" key="9">
    <source>
        <dbReference type="EMBL" id="KZW00497.1"/>
    </source>
</evidence>
<dbReference type="PROSITE" id="PS50212">
    <property type="entry name" value="RASGEF_NTER"/>
    <property type="match status" value="1"/>
</dbReference>
<keyword evidence="10" id="KW-1185">Reference proteome</keyword>
<dbReference type="InterPro" id="IPR036028">
    <property type="entry name" value="SH3-like_dom_sf"/>
</dbReference>
<evidence type="ECO:0000256" key="4">
    <source>
        <dbReference type="PROSITE-ProRule" id="PRU00192"/>
    </source>
</evidence>
<gene>
    <name evidence="9" type="ORF">EXIGLDRAFT_721274</name>
</gene>
<dbReference type="PROSITE" id="PS50002">
    <property type="entry name" value="SH3"/>
    <property type="match status" value="1"/>
</dbReference>
<dbReference type="Pfam" id="PF00018">
    <property type="entry name" value="SH3_1"/>
    <property type="match status" value="1"/>
</dbReference>
<dbReference type="InterPro" id="IPR023578">
    <property type="entry name" value="Ras_GEF_dom_sf"/>
</dbReference>
<accession>A0A165NBD6</accession>
<feature type="region of interest" description="Disordered" evidence="5">
    <location>
        <begin position="1"/>
        <end position="24"/>
    </location>
</feature>
<evidence type="ECO:0000259" key="7">
    <source>
        <dbReference type="PROSITE" id="PS50009"/>
    </source>
</evidence>
<dbReference type="InterPro" id="IPR036964">
    <property type="entry name" value="RASGEF_cat_dom_sf"/>
</dbReference>
<dbReference type="PROSITE" id="PS50009">
    <property type="entry name" value="RASGEF_CAT"/>
    <property type="match status" value="1"/>
</dbReference>
<dbReference type="InterPro" id="IPR008937">
    <property type="entry name" value="Ras-like_GEF"/>
</dbReference>
<evidence type="ECO:0000256" key="3">
    <source>
        <dbReference type="PROSITE-ProRule" id="PRU00168"/>
    </source>
</evidence>
<feature type="region of interest" description="Disordered" evidence="5">
    <location>
        <begin position="306"/>
        <end position="350"/>
    </location>
</feature>
<proteinExistence type="predicted"/>
<dbReference type="Proteomes" id="UP000077266">
    <property type="component" value="Unassembled WGS sequence"/>
</dbReference>
<dbReference type="SUPFAM" id="SSF48366">
    <property type="entry name" value="Ras GEF"/>
    <property type="match status" value="1"/>
</dbReference>
<protein>
    <submittedName>
        <fullName evidence="9">Ras GEF</fullName>
    </submittedName>
</protein>
<dbReference type="InterPro" id="IPR000651">
    <property type="entry name" value="Ras-like_Gua-exchang_fac_N"/>
</dbReference>
<evidence type="ECO:0000256" key="2">
    <source>
        <dbReference type="ARBA" id="ARBA00022658"/>
    </source>
</evidence>
<dbReference type="SMART" id="SM00229">
    <property type="entry name" value="RasGEFN"/>
    <property type="match status" value="1"/>
</dbReference>
<feature type="compositionally biased region" description="Pro residues" evidence="5">
    <location>
        <begin position="170"/>
        <end position="181"/>
    </location>
</feature>
<dbReference type="InterPro" id="IPR001895">
    <property type="entry name" value="RASGEF_cat_dom"/>
</dbReference>
<dbReference type="PANTHER" id="PTHR23113:SF368">
    <property type="entry name" value="CELL DIVISION CONTROL PROTEIN 25"/>
    <property type="match status" value="1"/>
</dbReference>
<dbReference type="GO" id="GO:0007265">
    <property type="term" value="P:Ras protein signal transduction"/>
    <property type="evidence" value="ECO:0007669"/>
    <property type="project" value="TreeGrafter"/>
</dbReference>
<evidence type="ECO:0000256" key="1">
    <source>
        <dbReference type="ARBA" id="ARBA00022443"/>
    </source>
</evidence>
<organism evidence="9 10">
    <name type="scientific">Exidia glandulosa HHB12029</name>
    <dbReference type="NCBI Taxonomy" id="1314781"/>
    <lineage>
        <taxon>Eukaryota</taxon>
        <taxon>Fungi</taxon>
        <taxon>Dikarya</taxon>
        <taxon>Basidiomycota</taxon>
        <taxon>Agaricomycotina</taxon>
        <taxon>Agaricomycetes</taxon>
        <taxon>Auriculariales</taxon>
        <taxon>Exidiaceae</taxon>
        <taxon>Exidia</taxon>
    </lineage>
</organism>
<dbReference type="OrthoDB" id="10255964at2759"/>
<keyword evidence="2 3" id="KW-0344">Guanine-nucleotide releasing factor</keyword>
<sequence length="902" mass="99799">MPSPAASYEPPPLSATPSEHDDEDGEGFLVLCLYDFDGQDPDQLSFHQGDVLRIVQTQDTGWWAALDPTESSIGWVPQEFVQRMSDEMLYTYTYVTNELETARASEFDTGYESPQEQSGNSLLAPDYGGQASAPVSPAGRLHPFTVVPIPGTRRASAQMTMLSEINAAVPPSPRVPVPQPIASPQTAPLYPPSHYRPAANAGSLPAHDETREYHEAEHYRPLPPVHQSRSQTAPSVPLLINKPVPPTPESSTDGPGLSRSVSESATIASMSTTARTGRRRPTPLMADDQTTLNRISMAVDAYSQRSESPAQFFEHHRPRPSFDELSVDTSTGSMSDTASTTSSRRKHSEAQDLTARMNVLQAQARLPWYLRPSYADGEDIFLEADGSVKGGNIIALVERLSVDAGNFAESKAYRHAFLLTFKSFTTADILFDLLEERYRMDHPPELNDEQFQEWREKKQKPAQTRILVVMREWLEDHNMLQEDPHIGVKLREFLMLVKSPPAQALTAKQTLQSLDRLQSTPPRDPYEATTRPGTIQQRLGRRANKSLGTDILKIEPSLLAQQLTLLEARLYSRVRPSECLAYARVGNISNGVMTLKGGDKVGPMPVGSTQNLISFCATNDKLASWVKMSVLERDGLGKRADTIDHWLKVAEKCRSLQNISSASAIIAALSSVDIRQLNLTWAHVGRTAQYQQLVRLTDPAGNFTACRALLQKMQGPCVPFIGMYLSDLIHYSERFEDTIPGTTSPNNPSVSTPFFSPSHAHMAQSPTPMSGMSSAFSPMQQQIAGNSRVIVAPASALPFSKFPLSATPMSAKNGAYPDPQQSLPLINFVKRQYIANVMDNVLRHQTKTYEISEDQHLYAYIESRLQVASSKDQGSFWLRSQEVQQAEIAHADIRRGLEQAGF</sequence>
<dbReference type="SMART" id="SM00326">
    <property type="entry name" value="SH3"/>
    <property type="match status" value="1"/>
</dbReference>
<feature type="region of interest" description="Disordered" evidence="5">
    <location>
        <begin position="170"/>
        <end position="204"/>
    </location>
</feature>
<feature type="region of interest" description="Disordered" evidence="5">
    <location>
        <begin position="223"/>
        <end position="285"/>
    </location>
</feature>
<dbReference type="Pfam" id="PF00617">
    <property type="entry name" value="RasGEF"/>
    <property type="match status" value="1"/>
</dbReference>
<dbReference type="InParanoid" id="A0A165NBD6"/>
<dbReference type="Pfam" id="PF00618">
    <property type="entry name" value="RasGEF_N"/>
    <property type="match status" value="1"/>
</dbReference>
<dbReference type="CDD" id="cd06224">
    <property type="entry name" value="REM"/>
    <property type="match status" value="1"/>
</dbReference>
<dbReference type="GO" id="GO:0005886">
    <property type="term" value="C:plasma membrane"/>
    <property type="evidence" value="ECO:0007669"/>
    <property type="project" value="TreeGrafter"/>
</dbReference>
<dbReference type="InterPro" id="IPR001452">
    <property type="entry name" value="SH3_domain"/>
</dbReference>
<dbReference type="Gene3D" id="1.20.870.10">
    <property type="entry name" value="Son of sevenless (SoS) protein Chain: S domain 1"/>
    <property type="match status" value="2"/>
</dbReference>
<dbReference type="GO" id="GO:0005085">
    <property type="term" value="F:guanyl-nucleotide exchange factor activity"/>
    <property type="evidence" value="ECO:0007669"/>
    <property type="project" value="UniProtKB-KW"/>
</dbReference>
<keyword evidence="1 4" id="KW-0728">SH3 domain</keyword>
<feature type="region of interest" description="Disordered" evidence="5">
    <location>
        <begin position="516"/>
        <end position="539"/>
    </location>
</feature>
<dbReference type="STRING" id="1314781.A0A165NBD6"/>
<feature type="compositionally biased region" description="Pro residues" evidence="5">
    <location>
        <begin position="1"/>
        <end position="14"/>
    </location>
</feature>
<feature type="domain" description="SH3" evidence="6">
    <location>
        <begin position="25"/>
        <end position="86"/>
    </location>
</feature>
<dbReference type="SMART" id="SM00147">
    <property type="entry name" value="RasGEF"/>
    <property type="match status" value="1"/>
</dbReference>
<dbReference type="SUPFAM" id="SSF50044">
    <property type="entry name" value="SH3-domain"/>
    <property type="match status" value="1"/>
</dbReference>
<feature type="compositionally biased region" description="Polar residues" evidence="5">
    <location>
        <begin position="249"/>
        <end position="271"/>
    </location>
</feature>
<evidence type="ECO:0000259" key="6">
    <source>
        <dbReference type="PROSITE" id="PS50002"/>
    </source>
</evidence>
<evidence type="ECO:0000259" key="8">
    <source>
        <dbReference type="PROSITE" id="PS50212"/>
    </source>
</evidence>
<feature type="domain" description="Ras-GEF" evidence="7">
    <location>
        <begin position="555"/>
        <end position="886"/>
    </location>
</feature>
<name>A0A165NBD6_EXIGL</name>
<feature type="domain" description="N-terminal Ras-GEF" evidence="8">
    <location>
        <begin position="384"/>
        <end position="518"/>
    </location>
</feature>